<feature type="compositionally biased region" description="Low complexity" evidence="8">
    <location>
        <begin position="395"/>
        <end position="406"/>
    </location>
</feature>
<dbReference type="SUPFAM" id="SSF55874">
    <property type="entry name" value="ATPase domain of HSP90 chaperone/DNA topoisomerase II/histidine kinase"/>
    <property type="match status" value="1"/>
</dbReference>
<dbReference type="Proteomes" id="UP001499993">
    <property type="component" value="Unassembled WGS sequence"/>
</dbReference>
<feature type="region of interest" description="Disordered" evidence="8">
    <location>
        <begin position="344"/>
        <end position="482"/>
    </location>
</feature>
<feature type="region of interest" description="Disordered" evidence="8">
    <location>
        <begin position="1"/>
        <end position="124"/>
    </location>
</feature>
<keyword evidence="3" id="KW-0597">Phosphoprotein</keyword>
<evidence type="ECO:0000313" key="11">
    <source>
        <dbReference type="Proteomes" id="UP001499993"/>
    </source>
</evidence>
<feature type="compositionally biased region" description="Low complexity" evidence="8">
    <location>
        <begin position="40"/>
        <end position="52"/>
    </location>
</feature>
<dbReference type="SMART" id="SM00387">
    <property type="entry name" value="HATPase_c"/>
    <property type="match status" value="1"/>
</dbReference>
<comment type="caution">
    <text evidence="10">The sequence shown here is derived from an EMBL/GenBank/DDBJ whole genome shotgun (WGS) entry which is preliminary data.</text>
</comment>
<evidence type="ECO:0000256" key="6">
    <source>
        <dbReference type="ARBA" id="ARBA00022777"/>
    </source>
</evidence>
<dbReference type="EC" id="2.7.13.3" evidence="2"/>
<accession>A0ABP9H166</accession>
<keyword evidence="7" id="KW-1133">Transmembrane helix</keyword>
<name>A0ABP9H166_9ACTN</name>
<keyword evidence="7" id="KW-0472">Membrane</keyword>
<evidence type="ECO:0000256" key="3">
    <source>
        <dbReference type="ARBA" id="ARBA00022553"/>
    </source>
</evidence>
<feature type="compositionally biased region" description="Pro residues" evidence="8">
    <location>
        <begin position="53"/>
        <end position="67"/>
    </location>
</feature>
<dbReference type="InterPro" id="IPR003594">
    <property type="entry name" value="HATPase_dom"/>
</dbReference>
<evidence type="ECO:0000256" key="1">
    <source>
        <dbReference type="ARBA" id="ARBA00000085"/>
    </source>
</evidence>
<dbReference type="PROSITE" id="PS50109">
    <property type="entry name" value="HIS_KIN"/>
    <property type="match status" value="1"/>
</dbReference>
<feature type="domain" description="Histidine kinase" evidence="9">
    <location>
        <begin position="238"/>
        <end position="344"/>
    </location>
</feature>
<sequence length="482" mass="50643">MAQPPSPPGRDDRRSAMTADDNRSSPEGRFRRLLRRLGLSRRAVPPAQSEPPASAPAPYALPQPPPGAGQWYPGAGAGTHRAQPAPARENVRWSGQSTNGFAPGAPVHGHRKTEWVPPEPAEPVPDPNLLTEALAGLAMRDLTMVESLLDIVGSLEDSTEDPDLLAKLFEIDNLATRMRRNGENLLVLADQESDDAGMEPVALLDVARAATSEIKNYSRVQIGRLPDRFVAGEAADDLSHLLAELLDNATNHSPDHAQVVISGQMMPDGGLLVIVEDEGIGVPQDQLADINTRLAGTPVLDKRVMRHMGLYVASRIAHRHGLRVQLEARAFRGVSAYTVVPAEQLSTSGPTPVPGVPAQAAAPAMAAASPQPSAGFHRMPPAPEAAAGAVGGGQSASRQQSGSTSAVTAAGLPRRTAHQSPLRMMQAEASAPEPAADPGPDPASGPEPSGGRAERIRDELGGFMEGERAATREGRRAEGDAP</sequence>
<evidence type="ECO:0000256" key="8">
    <source>
        <dbReference type="SAM" id="MobiDB-lite"/>
    </source>
</evidence>
<evidence type="ECO:0000256" key="4">
    <source>
        <dbReference type="ARBA" id="ARBA00022679"/>
    </source>
</evidence>
<dbReference type="Gene3D" id="3.30.565.10">
    <property type="entry name" value="Histidine kinase-like ATPase, C-terminal domain"/>
    <property type="match status" value="1"/>
</dbReference>
<dbReference type="EMBL" id="BAABIK010000040">
    <property type="protein sequence ID" value="GAA4956268.1"/>
    <property type="molecule type" value="Genomic_DNA"/>
</dbReference>
<dbReference type="InterPro" id="IPR005467">
    <property type="entry name" value="His_kinase_dom"/>
</dbReference>
<reference evidence="11" key="1">
    <citation type="journal article" date="2019" name="Int. J. Syst. Evol. Microbiol.">
        <title>The Global Catalogue of Microorganisms (GCM) 10K type strain sequencing project: providing services to taxonomists for standard genome sequencing and annotation.</title>
        <authorList>
            <consortium name="The Broad Institute Genomics Platform"/>
            <consortium name="The Broad Institute Genome Sequencing Center for Infectious Disease"/>
            <person name="Wu L."/>
            <person name="Ma J."/>
        </authorList>
    </citation>
    <scope>NUCLEOTIDE SEQUENCE [LARGE SCALE GENOMIC DNA]</scope>
    <source>
        <strain evidence="11">JCM 18123</strain>
    </source>
</reference>
<dbReference type="PANTHER" id="PTHR45436:SF5">
    <property type="entry name" value="SENSOR HISTIDINE KINASE TRCS"/>
    <property type="match status" value="1"/>
</dbReference>
<dbReference type="PANTHER" id="PTHR45436">
    <property type="entry name" value="SENSOR HISTIDINE KINASE YKOH"/>
    <property type="match status" value="1"/>
</dbReference>
<feature type="compositionally biased region" description="Basic and acidic residues" evidence="8">
    <location>
        <begin position="9"/>
        <end position="30"/>
    </location>
</feature>
<feature type="compositionally biased region" description="Basic and acidic residues" evidence="8">
    <location>
        <begin position="452"/>
        <end position="482"/>
    </location>
</feature>
<evidence type="ECO:0000259" key="9">
    <source>
        <dbReference type="PROSITE" id="PS50109"/>
    </source>
</evidence>
<evidence type="ECO:0000256" key="5">
    <source>
        <dbReference type="ARBA" id="ARBA00022692"/>
    </source>
</evidence>
<keyword evidence="4" id="KW-0808">Transferase</keyword>
<protein>
    <recommendedName>
        <fullName evidence="2">histidine kinase</fullName>
        <ecNumber evidence="2">2.7.13.3</ecNumber>
    </recommendedName>
</protein>
<dbReference type="InterPro" id="IPR050428">
    <property type="entry name" value="TCS_sensor_his_kinase"/>
</dbReference>
<evidence type="ECO:0000256" key="7">
    <source>
        <dbReference type="ARBA" id="ARBA00022989"/>
    </source>
</evidence>
<dbReference type="GO" id="GO:0005524">
    <property type="term" value="F:ATP binding"/>
    <property type="evidence" value="ECO:0007669"/>
    <property type="project" value="UniProtKB-KW"/>
</dbReference>
<keyword evidence="10" id="KW-0547">Nucleotide-binding</keyword>
<dbReference type="Pfam" id="PF02518">
    <property type="entry name" value="HATPase_c"/>
    <property type="match status" value="1"/>
</dbReference>
<feature type="compositionally biased region" description="Low complexity" evidence="8">
    <location>
        <begin position="356"/>
        <end position="375"/>
    </location>
</feature>
<keyword evidence="10" id="KW-0067">ATP-binding</keyword>
<feature type="compositionally biased region" description="Pro residues" evidence="8">
    <location>
        <begin position="435"/>
        <end position="445"/>
    </location>
</feature>
<comment type="catalytic activity">
    <reaction evidence="1">
        <text>ATP + protein L-histidine = ADP + protein N-phospho-L-histidine.</text>
        <dbReference type="EC" id="2.7.13.3"/>
    </reaction>
</comment>
<gene>
    <name evidence="10" type="ORF">GCM10023224_47590</name>
</gene>
<evidence type="ECO:0000256" key="2">
    <source>
        <dbReference type="ARBA" id="ARBA00012438"/>
    </source>
</evidence>
<keyword evidence="11" id="KW-1185">Reference proteome</keyword>
<keyword evidence="6" id="KW-0418">Kinase</keyword>
<keyword evidence="5" id="KW-0812">Transmembrane</keyword>
<proteinExistence type="predicted"/>
<dbReference type="InterPro" id="IPR036890">
    <property type="entry name" value="HATPase_C_sf"/>
</dbReference>
<evidence type="ECO:0000313" key="10">
    <source>
        <dbReference type="EMBL" id="GAA4956268.1"/>
    </source>
</evidence>
<organism evidence="10 11">
    <name type="scientific">Streptomonospora halophila</name>
    <dbReference type="NCBI Taxonomy" id="427369"/>
    <lineage>
        <taxon>Bacteria</taxon>
        <taxon>Bacillati</taxon>
        <taxon>Actinomycetota</taxon>
        <taxon>Actinomycetes</taxon>
        <taxon>Streptosporangiales</taxon>
        <taxon>Nocardiopsidaceae</taxon>
        <taxon>Streptomonospora</taxon>
    </lineage>
</organism>